<dbReference type="AlphaFoldDB" id="A0A6J7DPK6"/>
<dbReference type="EMBL" id="CAFBLO010000083">
    <property type="protein sequence ID" value="CAB4872466.1"/>
    <property type="molecule type" value="Genomic_DNA"/>
</dbReference>
<name>A0A6J7DPK6_9ZZZZ</name>
<accession>A0A6J7DPK6</accession>
<evidence type="ECO:0000313" key="1">
    <source>
        <dbReference type="EMBL" id="CAB4872466.1"/>
    </source>
</evidence>
<organism evidence="1">
    <name type="scientific">freshwater metagenome</name>
    <dbReference type="NCBI Taxonomy" id="449393"/>
    <lineage>
        <taxon>unclassified sequences</taxon>
        <taxon>metagenomes</taxon>
        <taxon>ecological metagenomes</taxon>
    </lineage>
</organism>
<protein>
    <submittedName>
        <fullName evidence="1">Unannotated protein</fullName>
    </submittedName>
</protein>
<gene>
    <name evidence="1" type="ORF">UFOPK3364_00825</name>
</gene>
<proteinExistence type="predicted"/>
<sequence length="84" mass="8685">MGAGVQPETLAVSVWSTSLVPEIVGAVVAVNWPTPVMADDSDSSSKRLGCAAVTVTVIGSPASSVTSRYVWAVAPEMGLPLRYH</sequence>
<reference evidence="1" key="1">
    <citation type="submission" date="2020-05" db="EMBL/GenBank/DDBJ databases">
        <authorList>
            <person name="Chiriac C."/>
            <person name="Salcher M."/>
            <person name="Ghai R."/>
            <person name="Kavagutti S V."/>
        </authorList>
    </citation>
    <scope>NUCLEOTIDE SEQUENCE</scope>
</reference>